<sequence length="169" mass="18350">MPQISGICLIAIGAWVKAKYGDFTHVSAGDLTTGPVFLIIIGVIVSFIGFLGCCGAYKENYCMVTTFAILLGIIFVLEIAAGAYAYSRRDKLDEYATEALKKAVDNYSNDEKTIDNVQRKGCVKAVESFLKKHLIVVGGVGVGIAFIQVIGIVFACCLMRSIKKEYEVM</sequence>
<keyword evidence="5 6" id="KW-0472">Membrane</keyword>
<evidence type="ECO:0000256" key="2">
    <source>
        <dbReference type="ARBA" id="ARBA00006840"/>
    </source>
</evidence>
<evidence type="ECO:0000256" key="6">
    <source>
        <dbReference type="SAM" id="Phobius"/>
    </source>
</evidence>
<keyword evidence="3 6" id="KW-0812">Transmembrane</keyword>
<dbReference type="GO" id="GO:0005886">
    <property type="term" value="C:plasma membrane"/>
    <property type="evidence" value="ECO:0007669"/>
    <property type="project" value="TreeGrafter"/>
</dbReference>
<keyword evidence="8" id="KW-1185">Reference proteome</keyword>
<comment type="similarity">
    <text evidence="2">Belongs to the tetraspanin (TM4SF) family.</text>
</comment>
<dbReference type="AlphaFoldDB" id="A0AAD9Q189"/>
<accession>A0AAD9Q189</accession>
<dbReference type="PROSITE" id="PS00421">
    <property type="entry name" value="TM4_1"/>
    <property type="match status" value="1"/>
</dbReference>
<dbReference type="PANTHER" id="PTHR19282">
    <property type="entry name" value="TETRASPANIN"/>
    <property type="match status" value="1"/>
</dbReference>
<comment type="subcellular location">
    <subcellularLocation>
        <location evidence="1">Membrane</location>
        <topology evidence="1">Multi-pass membrane protein</topology>
    </subcellularLocation>
</comment>
<feature type="transmembrane region" description="Helical" evidence="6">
    <location>
        <begin position="34"/>
        <end position="57"/>
    </location>
</feature>
<proteinExistence type="inferred from homology"/>
<feature type="transmembrane region" description="Helical" evidence="6">
    <location>
        <begin position="134"/>
        <end position="159"/>
    </location>
</feature>
<dbReference type="InterPro" id="IPR018503">
    <property type="entry name" value="Tetraspanin_CS"/>
</dbReference>
<dbReference type="InterPro" id="IPR018499">
    <property type="entry name" value="Tetraspanin/Peripherin"/>
</dbReference>
<feature type="transmembrane region" description="Helical" evidence="6">
    <location>
        <begin position="64"/>
        <end position="86"/>
    </location>
</feature>
<keyword evidence="4 6" id="KW-1133">Transmembrane helix</keyword>
<reference evidence="7" key="1">
    <citation type="journal article" date="2023" name="G3 (Bethesda)">
        <title>Whole genome assembly and annotation of the endangered Caribbean coral Acropora cervicornis.</title>
        <authorList>
            <person name="Selwyn J.D."/>
            <person name="Vollmer S.V."/>
        </authorList>
    </citation>
    <scope>NUCLEOTIDE SEQUENCE</scope>
    <source>
        <strain evidence="7">K2</strain>
    </source>
</reference>
<dbReference type="PRINTS" id="PR00259">
    <property type="entry name" value="TMFOUR"/>
</dbReference>
<evidence type="ECO:0000256" key="1">
    <source>
        <dbReference type="ARBA" id="ARBA00004141"/>
    </source>
</evidence>
<protein>
    <submittedName>
        <fullName evidence="7">CD63 antigen</fullName>
    </submittedName>
</protein>
<evidence type="ECO:0000256" key="5">
    <source>
        <dbReference type="ARBA" id="ARBA00023136"/>
    </source>
</evidence>
<name>A0AAD9Q189_ACRCE</name>
<evidence type="ECO:0000313" key="7">
    <source>
        <dbReference type="EMBL" id="KAK2552501.1"/>
    </source>
</evidence>
<evidence type="ECO:0000256" key="4">
    <source>
        <dbReference type="ARBA" id="ARBA00022989"/>
    </source>
</evidence>
<evidence type="ECO:0000256" key="3">
    <source>
        <dbReference type="ARBA" id="ARBA00022692"/>
    </source>
</evidence>
<dbReference type="Proteomes" id="UP001249851">
    <property type="component" value="Unassembled WGS sequence"/>
</dbReference>
<gene>
    <name evidence="7" type="ORF">P5673_026335</name>
</gene>
<comment type="caution">
    <text evidence="7">The sequence shown here is derived from an EMBL/GenBank/DDBJ whole genome shotgun (WGS) entry which is preliminary data.</text>
</comment>
<dbReference type="EMBL" id="JARQWQ010000086">
    <property type="protein sequence ID" value="KAK2552501.1"/>
    <property type="molecule type" value="Genomic_DNA"/>
</dbReference>
<dbReference type="PANTHER" id="PTHR19282:SF456">
    <property type="entry name" value="CD63 MOLECULE"/>
    <property type="match status" value="1"/>
</dbReference>
<reference evidence="7" key="2">
    <citation type="journal article" date="2023" name="Science">
        <title>Genomic signatures of disease resistance in endangered staghorn corals.</title>
        <authorList>
            <person name="Vollmer S.V."/>
            <person name="Selwyn J.D."/>
            <person name="Despard B.A."/>
            <person name="Roesel C.L."/>
        </authorList>
    </citation>
    <scope>NUCLEOTIDE SEQUENCE</scope>
    <source>
        <strain evidence="7">K2</strain>
    </source>
</reference>
<dbReference type="Pfam" id="PF00335">
    <property type="entry name" value="Tetraspanin"/>
    <property type="match status" value="1"/>
</dbReference>
<organism evidence="7 8">
    <name type="scientific">Acropora cervicornis</name>
    <name type="common">Staghorn coral</name>
    <dbReference type="NCBI Taxonomy" id="6130"/>
    <lineage>
        <taxon>Eukaryota</taxon>
        <taxon>Metazoa</taxon>
        <taxon>Cnidaria</taxon>
        <taxon>Anthozoa</taxon>
        <taxon>Hexacorallia</taxon>
        <taxon>Scleractinia</taxon>
        <taxon>Astrocoeniina</taxon>
        <taxon>Acroporidae</taxon>
        <taxon>Acropora</taxon>
    </lineage>
</organism>
<evidence type="ECO:0000313" key="8">
    <source>
        <dbReference type="Proteomes" id="UP001249851"/>
    </source>
</evidence>